<dbReference type="STRING" id="584787.GCA_001247655_01984"/>
<dbReference type="Pfam" id="PF24514">
    <property type="entry name" value="SpaA_4"/>
    <property type="match status" value="2"/>
</dbReference>
<feature type="domain" description="SpaA-like prealbumin fold" evidence="2">
    <location>
        <begin position="456"/>
        <end position="554"/>
    </location>
</feature>
<protein>
    <recommendedName>
        <fullName evidence="5">MSHA biogenesis protein MshQ</fullName>
    </recommendedName>
</protein>
<dbReference type="RefSeq" id="WP_211355751.1">
    <property type="nucleotide sequence ID" value="NZ_RJUL01000012.1"/>
</dbReference>
<accession>A0A3N1NSH6</accession>
<evidence type="ECO:0000259" key="1">
    <source>
        <dbReference type="Pfam" id="PF19403"/>
    </source>
</evidence>
<proteinExistence type="predicted"/>
<evidence type="ECO:0000313" key="3">
    <source>
        <dbReference type="EMBL" id="ROQ19135.1"/>
    </source>
</evidence>
<feature type="domain" description="SpaA-like prealbumin fold" evidence="2">
    <location>
        <begin position="352"/>
        <end position="448"/>
    </location>
</feature>
<keyword evidence="4" id="KW-1185">Reference proteome</keyword>
<gene>
    <name evidence="3" type="ORF">EDC28_11255</name>
</gene>
<feature type="domain" description="SpaA-like prealbumin fold" evidence="1">
    <location>
        <begin position="919"/>
        <end position="1000"/>
    </location>
</feature>
<feature type="domain" description="SpaA-like prealbumin fold" evidence="1">
    <location>
        <begin position="735"/>
        <end position="826"/>
    </location>
</feature>
<organism evidence="3 4">
    <name type="scientific">Gallaecimonas pentaromativorans</name>
    <dbReference type="NCBI Taxonomy" id="584787"/>
    <lineage>
        <taxon>Bacteria</taxon>
        <taxon>Pseudomonadati</taxon>
        <taxon>Pseudomonadota</taxon>
        <taxon>Gammaproteobacteria</taxon>
        <taxon>Enterobacterales</taxon>
        <taxon>Gallaecimonadaceae</taxon>
        <taxon>Gallaecimonas</taxon>
    </lineage>
</organism>
<evidence type="ECO:0000259" key="2">
    <source>
        <dbReference type="Pfam" id="PF24514"/>
    </source>
</evidence>
<dbReference type="Proteomes" id="UP000268033">
    <property type="component" value="Unassembled WGS sequence"/>
</dbReference>
<name>A0A3N1NSH6_9GAMM</name>
<evidence type="ECO:0008006" key="5">
    <source>
        <dbReference type="Google" id="ProtNLM"/>
    </source>
</evidence>
<dbReference type="Pfam" id="PF19403">
    <property type="entry name" value="SpaA_2"/>
    <property type="match status" value="7"/>
</dbReference>
<reference evidence="3 4" key="1">
    <citation type="submission" date="2018-11" db="EMBL/GenBank/DDBJ databases">
        <title>Genomic Encyclopedia of Type Strains, Phase IV (KMG-IV): sequencing the most valuable type-strain genomes for metagenomic binning, comparative biology and taxonomic classification.</title>
        <authorList>
            <person name="Goeker M."/>
        </authorList>
    </citation>
    <scope>NUCLEOTIDE SEQUENCE [LARGE SCALE GENOMIC DNA]</scope>
    <source>
        <strain evidence="3 4">DSM 21945</strain>
    </source>
</reference>
<sequence>MRNSLSGKRWPTFWKKTRWLAAAALALGVGVTVYAVHDNGLFELDGNTVVNTPGLDDAESIYAKVMGDPTAAGTYSEDFSFDDFSPDPTYFGQGDKDIQNVSQWECTQPNNVGPKFNILNGFSGAYQMMVDGQPHTLLVAGADRESNNGSANVGIWLFQGVVGCDPLSGLGFQGQKTDGDILLVSEFTGGGKISTIIAYRWIDPDGVPDTGDEVLGQLIDPDNSVALTGTYNGDEIINEDDPFISGTDCTATAPDHHSTGSPDLCASVNASNITPAWTTDVRQPGQYFEAGVDLTALLGLGNQVCFNSFLLETRSSFETGADLKDFVGGQLNTCGTITIVKVAESLADYLSKEGSFDFDFTYPDASSDSFTLNTTDAQPSAQKSYLSLFPGSYQVDESSLSGNFVFSDVSCTGATDYTASNSANTGGNSALDITLGLGDNVTCTYTNTIAPGPGVVTINKVVLAGDTATSFGFTTDLGIPLAFNLTDGGSTQYTADASDTPYSVTETVPAGWELDSISCSILNSDPLGSYQINGNTANITILDGDEFDCTFYNKEKPKLRLVKQVVNDNGGTATASDWQLSATGSGGFNGNGDTGFNYVDANTSYALSENGPSGYSASAWVCDGGNQSGASISLDYGEVVTCTITNDDISPTLTLVKTVINDNGGTLQVSDFPLFIDAMQVTSGAVNNVDAGSHNASETQQPGYTAGNWGGDCASDGSVTLALAENKVCTITNDDQPPSLTLIKVVVNDDGGTALASDWTLSATGPVNFSGAGPNVSNSNVAAGSYDLSENGPAGYAASDWVCLGGTQNDGDTVTLALGESAVCTITNDDIAPTLTLVKTVINDNGGTLQVSDFPLFISGNPAISGQSNTLSAGSYTASEIQQFGYQAGSWGGDCAADGSVTLALAENKTCTITNDDIAPTLTLIKVVVNDNGGTLQVGDFPLFIDATQVTSGQSNTLNAGNYSASETQQYGYSASGWSGDCAVDGSVSLSVGENKTCTITNDDIAPNLTLIKVVINDNGGTLQVSDFPLFIDAMQVTSGQSNNLSAGSYTASETQQFGYQASSWSGDCAANGSVSLSVGDSKTCTITNDDISPTLTLIKVVVNDDGGTLQVGDFPLFIDAMQVTSGQSNNVNAGSYNAFETQQPGYAAGSWTGDCAGDGSVSLSVGENKTCTITNNDIAPRLRVIKYLDPTDDGGLFNLYIDGGLYASDVGHNGTNGFVNVLANAQHTVSEQAGSNTNLDSYDATIGGDCAADGTITLGLDQEGTCTITNVKRGMAEVIKTVNGLPLMAGEAYTFEIRLGDGTGGAIASATASGPLGNGEAVSFSCNGTTENCVNVDGMAKLKVNVQYAFCETNMLPGWANTSLDGDTWFVPGGGNPDVDNSTECIAFTLSAGETRSFNIEDTPPPGGDARTIGFWKNHTSCDGRGNQDAVLDANLPITLYPGFVIGNPMNLDGDSGDQEACPFAVDLLDKRLVADPDVVRDGKKNAGDAAYGLAAQYVAYLLNQNAGAGTCPAASSAAAQAATLLQSISFDGSKVYFKGGKGKGDAALANSLAGTLDAYNNNNLCPQ</sequence>
<dbReference type="Gene3D" id="2.40.160.150">
    <property type="match status" value="5"/>
</dbReference>
<feature type="domain" description="SpaA-like prealbumin fold" evidence="1">
    <location>
        <begin position="1092"/>
        <end position="1174"/>
    </location>
</feature>
<feature type="domain" description="SpaA-like prealbumin fold" evidence="1">
    <location>
        <begin position="558"/>
        <end position="644"/>
    </location>
</feature>
<dbReference type="InterPro" id="IPR045826">
    <property type="entry name" value="SpaA_PFL_dom_2"/>
</dbReference>
<comment type="caution">
    <text evidence="3">The sequence shown here is derived from an EMBL/GenBank/DDBJ whole genome shotgun (WGS) entry which is preliminary data.</text>
</comment>
<evidence type="ECO:0000313" key="4">
    <source>
        <dbReference type="Proteomes" id="UP000268033"/>
    </source>
</evidence>
<feature type="domain" description="SpaA-like prealbumin fold" evidence="1">
    <location>
        <begin position="1006"/>
        <end position="1087"/>
    </location>
</feature>
<dbReference type="EMBL" id="RJUL01000012">
    <property type="protein sequence ID" value="ROQ19135.1"/>
    <property type="molecule type" value="Genomic_DNA"/>
</dbReference>
<dbReference type="InterPro" id="IPR055371">
    <property type="entry name" value="SpaA_PFL_dom_4"/>
</dbReference>
<feature type="domain" description="SpaA-like prealbumin fold" evidence="1">
    <location>
        <begin position="649"/>
        <end position="731"/>
    </location>
</feature>
<feature type="domain" description="SpaA-like prealbumin fold" evidence="1">
    <location>
        <begin position="832"/>
        <end position="913"/>
    </location>
</feature>